<dbReference type="GO" id="GO:0005886">
    <property type="term" value="C:plasma membrane"/>
    <property type="evidence" value="ECO:0007669"/>
    <property type="project" value="UniProtKB-SubCell"/>
</dbReference>
<dbReference type="EMBL" id="PHFD01000065">
    <property type="protein sequence ID" value="PKH47860.1"/>
    <property type="molecule type" value="Genomic_DNA"/>
</dbReference>
<keyword evidence="3" id="KW-0004">4Fe-4S</keyword>
<evidence type="ECO:0000313" key="12">
    <source>
        <dbReference type="EMBL" id="PKH47860.1"/>
    </source>
</evidence>
<dbReference type="InterPro" id="IPR012832">
    <property type="entry name" value="RDH"/>
</dbReference>
<dbReference type="InterPro" id="IPR006311">
    <property type="entry name" value="TAT_signal"/>
</dbReference>
<evidence type="ECO:0000256" key="1">
    <source>
        <dbReference type="ARBA" id="ARBA00004236"/>
    </source>
</evidence>
<accession>A0A2J1E078</accession>
<evidence type="ECO:0000256" key="7">
    <source>
        <dbReference type="ARBA" id="ARBA00023004"/>
    </source>
</evidence>
<dbReference type="PANTHER" id="PTHR42827:SF1">
    <property type="entry name" value="IRON-SULFUR CLUSTER-BINDING PROTEIN"/>
    <property type="match status" value="1"/>
</dbReference>
<protein>
    <submittedName>
        <fullName evidence="12">Reductive dehalogenase</fullName>
    </submittedName>
</protein>
<keyword evidence="9" id="KW-0472">Membrane</keyword>
<dbReference type="PANTHER" id="PTHR42827">
    <property type="entry name" value="IRON-SULFUR CLUSTER-BINDING PROTEIN-RELATED"/>
    <property type="match status" value="1"/>
</dbReference>
<keyword evidence="6" id="KW-0677">Repeat</keyword>
<dbReference type="PROSITE" id="PS00198">
    <property type="entry name" value="4FE4S_FER_1"/>
    <property type="match status" value="1"/>
</dbReference>
<evidence type="ECO:0000313" key="13">
    <source>
        <dbReference type="Proteomes" id="UP000233649"/>
    </source>
</evidence>
<dbReference type="PROSITE" id="PS51318">
    <property type="entry name" value="TAT"/>
    <property type="match status" value="1"/>
</dbReference>
<dbReference type="Pfam" id="PF13486">
    <property type="entry name" value="Dehalogenase"/>
    <property type="match status" value="1"/>
</dbReference>
<evidence type="ECO:0000259" key="11">
    <source>
        <dbReference type="PROSITE" id="PS51379"/>
    </source>
</evidence>
<dbReference type="GO" id="GO:0051539">
    <property type="term" value="F:4 iron, 4 sulfur cluster binding"/>
    <property type="evidence" value="ECO:0007669"/>
    <property type="project" value="UniProtKB-KW"/>
</dbReference>
<keyword evidence="2" id="KW-1003">Cell membrane</keyword>
<keyword evidence="7" id="KW-0408">Iron</keyword>
<sequence>MSKFHSVVTRRDFMKGLGLAGMGLGAASATAPIFHDLDELVASADSQFKREWWVKEREYLDPTVEVDWDILDFGKPFCPPIGQYMNPNTPQIMERRIKRKKEGMLAQVPGDRLQDMALQETYEKLMHAYMGWPPKFDQTTTFNFGFPTQGIGVNTPAYYGVPRWEGTPEENLKLIRAAMHFFGSSQAFVTEVNSRTRRLFSPVSPLRWEDTPMPYQDNGVNVIPNKVGWEISCTIKQNNVTAASMTKVAESGPTKGYTPHFQAATCYAGYCDHYPLAYKLQFFLVALGYIGIPEWGAPNDLVSTLAVPWGVLGGTGELCRETIICSPEYGTNIRRPVTMFTDLPLAPTKPIDSGIMEFCRTCMICADGCPSQALSREKDPTWDIFMAPDGTPVNRPGLRAYRCDIVAASEYGCPFDCDRCQGVCPFNHDKTASIHSMIRATAGNTTMFNSFFANMEKYTYPAKDWDMDAWWNRDLNNWSGDVLVGFQQKGW</sequence>
<evidence type="ECO:0000256" key="4">
    <source>
        <dbReference type="ARBA" id="ARBA00022723"/>
    </source>
</evidence>
<dbReference type="Pfam" id="PF13484">
    <property type="entry name" value="Fer4_16"/>
    <property type="match status" value="1"/>
</dbReference>
<comment type="subcellular location">
    <subcellularLocation>
        <location evidence="1">Cell membrane</location>
    </subcellularLocation>
</comment>
<dbReference type="NCBIfam" id="TIGR02486">
    <property type="entry name" value="RDH"/>
    <property type="match status" value="1"/>
</dbReference>
<dbReference type="InterPro" id="IPR019546">
    <property type="entry name" value="TAT_signal_bac_arc"/>
</dbReference>
<keyword evidence="8" id="KW-0411">Iron-sulfur</keyword>
<dbReference type="RefSeq" id="WP_303677526.1">
    <property type="nucleotide sequence ID" value="NZ_LZFK01000009.1"/>
</dbReference>
<dbReference type="AlphaFoldDB" id="A0A2J1E078"/>
<dbReference type="Proteomes" id="UP000233649">
    <property type="component" value="Unassembled WGS sequence"/>
</dbReference>
<dbReference type="SUPFAM" id="SSF54862">
    <property type="entry name" value="4Fe-4S ferredoxins"/>
    <property type="match status" value="1"/>
</dbReference>
<feature type="domain" description="4Fe-4S ferredoxin-type" evidence="11">
    <location>
        <begin position="347"/>
        <end position="379"/>
    </location>
</feature>
<dbReference type="InterPro" id="IPR028894">
    <property type="entry name" value="RDH_dom"/>
</dbReference>
<dbReference type="GO" id="GO:0046872">
    <property type="term" value="F:metal ion binding"/>
    <property type="evidence" value="ECO:0007669"/>
    <property type="project" value="UniProtKB-KW"/>
</dbReference>
<keyword evidence="4" id="KW-0479">Metal-binding</keyword>
<gene>
    <name evidence="12" type="ORF">CVH13_00192</name>
</gene>
<evidence type="ECO:0000256" key="6">
    <source>
        <dbReference type="ARBA" id="ARBA00022737"/>
    </source>
</evidence>
<evidence type="ECO:0000256" key="10">
    <source>
        <dbReference type="ARBA" id="ARBA00029374"/>
    </source>
</evidence>
<evidence type="ECO:0000256" key="9">
    <source>
        <dbReference type="ARBA" id="ARBA00023136"/>
    </source>
</evidence>
<dbReference type="InterPro" id="IPR017896">
    <property type="entry name" value="4Fe4S_Fe-S-bd"/>
</dbReference>
<evidence type="ECO:0000256" key="5">
    <source>
        <dbReference type="ARBA" id="ARBA00022729"/>
    </source>
</evidence>
<dbReference type="PROSITE" id="PS51379">
    <property type="entry name" value="4FE4S_FER_2"/>
    <property type="match status" value="1"/>
</dbReference>
<proteinExistence type="predicted"/>
<reference evidence="12 13" key="1">
    <citation type="journal article" date="2017" name="FEMS Microbiol. Ecol.">
        <title>Reconstructed genomes of novel Dehalococcoides mccartyi strains from 1,2,3,4-tetrachlorodibenzo-p-dioxin-dechlorinating enrichment cultures reveal divergent reductive dehalogenase gene profiles.</title>
        <authorList>
            <person name="Dam H.T."/>
            <person name="Vollmers J."/>
            <person name="Kaster A.K."/>
            <person name="Haggblom M.M."/>
        </authorList>
    </citation>
    <scope>NUCLEOTIDE SEQUENCE [LARGE SCALE GENOMIC DNA]</scope>
    <source>
        <strain evidence="12 13">H1-3-2.001</strain>
    </source>
</reference>
<evidence type="ECO:0000256" key="3">
    <source>
        <dbReference type="ARBA" id="ARBA00022485"/>
    </source>
</evidence>
<keyword evidence="5" id="KW-0732">Signal</keyword>
<comment type="caution">
    <text evidence="12">The sequence shown here is derived from an EMBL/GenBank/DDBJ whole genome shotgun (WGS) entry which is preliminary data.</text>
</comment>
<evidence type="ECO:0000256" key="8">
    <source>
        <dbReference type="ARBA" id="ARBA00023014"/>
    </source>
</evidence>
<dbReference type="NCBIfam" id="TIGR01409">
    <property type="entry name" value="TAT_signal_seq"/>
    <property type="match status" value="1"/>
</dbReference>
<evidence type="ECO:0000256" key="2">
    <source>
        <dbReference type="ARBA" id="ARBA00022475"/>
    </source>
</evidence>
<dbReference type="InterPro" id="IPR017900">
    <property type="entry name" value="4Fe4S_Fe_S_CS"/>
</dbReference>
<organism evidence="12 13">
    <name type="scientific">Dehalococcoides mccartyi</name>
    <dbReference type="NCBI Taxonomy" id="61435"/>
    <lineage>
        <taxon>Bacteria</taxon>
        <taxon>Bacillati</taxon>
        <taxon>Chloroflexota</taxon>
        <taxon>Dehalococcoidia</taxon>
        <taxon>Dehalococcoidales</taxon>
        <taxon>Dehalococcoidaceae</taxon>
        <taxon>Dehalococcoides</taxon>
    </lineage>
</organism>
<name>A0A2J1E078_9CHLR</name>
<comment type="cofactor">
    <cofactor evidence="10">
        <name>corrinoid</name>
        <dbReference type="ChEBI" id="CHEBI:33913"/>
    </cofactor>
</comment>